<evidence type="ECO:0000256" key="1">
    <source>
        <dbReference type="SAM" id="MobiDB-lite"/>
    </source>
</evidence>
<proteinExistence type="predicted"/>
<feature type="compositionally biased region" description="Low complexity" evidence="1">
    <location>
        <begin position="169"/>
        <end position="179"/>
    </location>
</feature>
<dbReference type="Proteomes" id="UP000322873">
    <property type="component" value="Unassembled WGS sequence"/>
</dbReference>
<sequence>MPAVRSQSSVGSLRAPTPSFTLAPAYAKSGTPRNRSQNGNPEIKVYHLSRSSGEKTNQVIRSFSSHHGRRAPVDNDKVEVQDLPSRIPSGGSTVRDSGRTTPGFGRTTPGPRSVSAMAVRPSTSVDRPKSSLGIRKTRKSTFSSYDEVPPLPFTPFAEVQREHEMSNTPPSAASRSSSRLEWNEEDTSLGLAGPRVNRRI</sequence>
<feature type="compositionally biased region" description="Polar residues" evidence="1">
    <location>
        <begin position="1"/>
        <end position="11"/>
    </location>
</feature>
<dbReference type="VEuPathDB" id="FungiDB:MFRU_024g01100"/>
<dbReference type="EMBL" id="VICG01000016">
    <property type="protein sequence ID" value="KAA8563698.1"/>
    <property type="molecule type" value="Genomic_DNA"/>
</dbReference>
<evidence type="ECO:0000313" key="2">
    <source>
        <dbReference type="EMBL" id="KAA8563698.1"/>
    </source>
</evidence>
<name>A0A5M9J3T2_MONFR</name>
<organism evidence="2 3">
    <name type="scientific">Monilinia fructicola</name>
    <name type="common">Brown rot fungus</name>
    <name type="synonym">Ciboria fructicola</name>
    <dbReference type="NCBI Taxonomy" id="38448"/>
    <lineage>
        <taxon>Eukaryota</taxon>
        <taxon>Fungi</taxon>
        <taxon>Dikarya</taxon>
        <taxon>Ascomycota</taxon>
        <taxon>Pezizomycotina</taxon>
        <taxon>Leotiomycetes</taxon>
        <taxon>Helotiales</taxon>
        <taxon>Sclerotiniaceae</taxon>
        <taxon>Monilinia</taxon>
    </lineage>
</organism>
<comment type="caution">
    <text evidence="2">The sequence shown here is derived from an EMBL/GenBank/DDBJ whole genome shotgun (WGS) entry which is preliminary data.</text>
</comment>
<feature type="region of interest" description="Disordered" evidence="1">
    <location>
        <begin position="1"/>
        <end position="200"/>
    </location>
</feature>
<evidence type="ECO:0000313" key="3">
    <source>
        <dbReference type="Proteomes" id="UP000322873"/>
    </source>
</evidence>
<feature type="compositionally biased region" description="Polar residues" evidence="1">
    <location>
        <begin position="31"/>
        <end position="40"/>
    </location>
</feature>
<accession>A0A5M9J3T2</accession>
<gene>
    <name evidence="2" type="ORF">EYC84_011718</name>
</gene>
<feature type="compositionally biased region" description="Low complexity" evidence="1">
    <location>
        <begin position="99"/>
        <end position="112"/>
    </location>
</feature>
<feature type="compositionally biased region" description="Basic and acidic residues" evidence="1">
    <location>
        <begin position="71"/>
        <end position="80"/>
    </location>
</feature>
<keyword evidence="3" id="KW-1185">Reference proteome</keyword>
<dbReference type="AlphaFoldDB" id="A0A5M9J3T2"/>
<feature type="compositionally biased region" description="Polar residues" evidence="1">
    <location>
        <begin position="49"/>
        <end position="63"/>
    </location>
</feature>
<reference evidence="2 3" key="1">
    <citation type="submission" date="2019-06" db="EMBL/GenBank/DDBJ databases">
        <title>Genome Sequence of the Brown Rot Fungal Pathogen Monilinia fructicola.</title>
        <authorList>
            <person name="De Miccolis Angelini R.M."/>
            <person name="Landi L."/>
            <person name="Abate D."/>
            <person name="Pollastro S."/>
            <person name="Romanazzi G."/>
            <person name="Faretra F."/>
        </authorList>
    </citation>
    <scope>NUCLEOTIDE SEQUENCE [LARGE SCALE GENOMIC DNA]</scope>
    <source>
        <strain evidence="2 3">Mfrc123</strain>
    </source>
</reference>
<protein>
    <submittedName>
        <fullName evidence="2">Uncharacterized protein</fullName>
    </submittedName>
</protein>